<dbReference type="InterPro" id="IPR018485">
    <property type="entry name" value="FGGY_C"/>
</dbReference>
<feature type="domain" description="Carbohydrate kinase FGGY N-terminal" evidence="4">
    <location>
        <begin position="21"/>
        <end position="239"/>
    </location>
</feature>
<dbReference type="AlphaFoldDB" id="A0A3B0XHA6"/>
<dbReference type="InterPro" id="IPR000577">
    <property type="entry name" value="Carb_kinase_FGGY"/>
</dbReference>
<dbReference type="Gene3D" id="3.30.420.40">
    <property type="match status" value="2"/>
</dbReference>
<evidence type="ECO:0000259" key="5">
    <source>
        <dbReference type="Pfam" id="PF02782"/>
    </source>
</evidence>
<dbReference type="PANTHER" id="PTHR10196">
    <property type="entry name" value="SUGAR KINASE"/>
    <property type="match status" value="1"/>
</dbReference>
<dbReference type="Pfam" id="PF02782">
    <property type="entry name" value="FGGY_C"/>
    <property type="match status" value="1"/>
</dbReference>
<gene>
    <name evidence="6" type="ORF">MNBD_GAMMA09-3747</name>
</gene>
<comment type="similarity">
    <text evidence="1">Belongs to the FGGY kinase family.</text>
</comment>
<evidence type="ECO:0000256" key="2">
    <source>
        <dbReference type="ARBA" id="ARBA00022679"/>
    </source>
</evidence>
<evidence type="ECO:0000256" key="3">
    <source>
        <dbReference type="ARBA" id="ARBA00022777"/>
    </source>
</evidence>
<dbReference type="PIRSF" id="PIRSF000538">
    <property type="entry name" value="GlpK"/>
    <property type="match status" value="1"/>
</dbReference>
<dbReference type="EC" id="2.7.1.30" evidence="6"/>
<dbReference type="GO" id="GO:0004370">
    <property type="term" value="F:glycerol kinase activity"/>
    <property type="evidence" value="ECO:0007669"/>
    <property type="project" value="UniProtKB-EC"/>
</dbReference>
<dbReference type="EMBL" id="UOFI01000023">
    <property type="protein sequence ID" value="VAW62497.1"/>
    <property type="molecule type" value="Genomic_DNA"/>
</dbReference>
<dbReference type="SUPFAM" id="SSF53067">
    <property type="entry name" value="Actin-like ATPase domain"/>
    <property type="match status" value="2"/>
</dbReference>
<dbReference type="InterPro" id="IPR043129">
    <property type="entry name" value="ATPase_NBD"/>
</dbReference>
<dbReference type="PANTHER" id="PTHR10196:SF57">
    <property type="entry name" value="XYLULOSE KINASE"/>
    <property type="match status" value="1"/>
</dbReference>
<keyword evidence="2 6" id="KW-0808">Transferase</keyword>
<dbReference type="Pfam" id="PF00370">
    <property type="entry name" value="FGGY_N"/>
    <property type="match status" value="1"/>
</dbReference>
<dbReference type="GO" id="GO:0005829">
    <property type="term" value="C:cytosol"/>
    <property type="evidence" value="ECO:0007669"/>
    <property type="project" value="TreeGrafter"/>
</dbReference>
<sequence>MPAFTINSRAQAIQQRPSNLTLVLDQGSHASRAALFSAEGSLLQLETVNVSTHNPEKAHFEQDAHEILDSLQTLLTQIDRSYARNIKFCGLCTQRSTVVAWHKQTGQALSPAISWRDLRASKLMQQLKPEFPDIERITGLPFSAHYSASKINWLLNNNAGVKQAAKEHQLCIAPLSSFLLFHLLKERPFVIDHSNAQRSLLFDIEKRCWSEELLQLFEISRLYLPECKPIVHLYGHLKELNIPLTAACGDQNAVLHAYPQTPDNNTLVNIGTGAFILSNALEQRAHAEKARLLRSIVNSRNDRVRLVTEGTVNGAGAALTHILESAPCENLFEQLPRWLNDITSPPIFINTVSGLGSPWWCDAGPAEFISGDTHSLEEGYVAIIESIVFLIDANLQRLQRFSQGSSPEVLFLSGGLSRLDALCQKLADLCGLNILRFEDAEASARGCAWLARQLQGSNNQQWKVLEASHKFRPSENPLLMRRYQQFIAELYRRCDRS</sequence>
<proteinExistence type="inferred from homology"/>
<organism evidence="6">
    <name type="scientific">hydrothermal vent metagenome</name>
    <dbReference type="NCBI Taxonomy" id="652676"/>
    <lineage>
        <taxon>unclassified sequences</taxon>
        <taxon>metagenomes</taxon>
        <taxon>ecological metagenomes</taxon>
    </lineage>
</organism>
<keyword evidence="3 6" id="KW-0418">Kinase</keyword>
<protein>
    <submittedName>
        <fullName evidence="6">Glycerol kinase</fullName>
        <ecNumber evidence="6">2.7.1.30</ecNumber>
    </submittedName>
</protein>
<accession>A0A3B0XHA6</accession>
<evidence type="ECO:0000256" key="1">
    <source>
        <dbReference type="ARBA" id="ARBA00009156"/>
    </source>
</evidence>
<evidence type="ECO:0000259" key="4">
    <source>
        <dbReference type="Pfam" id="PF00370"/>
    </source>
</evidence>
<feature type="domain" description="Carbohydrate kinase FGGY C-terminal" evidence="5">
    <location>
        <begin position="268"/>
        <end position="451"/>
    </location>
</feature>
<name>A0A3B0XHA6_9ZZZZ</name>
<dbReference type="InterPro" id="IPR018484">
    <property type="entry name" value="FGGY_N"/>
</dbReference>
<dbReference type="GO" id="GO:0004856">
    <property type="term" value="F:D-xylulokinase activity"/>
    <property type="evidence" value="ECO:0007669"/>
    <property type="project" value="TreeGrafter"/>
</dbReference>
<reference evidence="6" key="1">
    <citation type="submission" date="2018-06" db="EMBL/GenBank/DDBJ databases">
        <authorList>
            <person name="Zhirakovskaya E."/>
        </authorList>
    </citation>
    <scope>NUCLEOTIDE SEQUENCE</scope>
</reference>
<dbReference type="GO" id="GO:0005997">
    <property type="term" value="P:xylulose metabolic process"/>
    <property type="evidence" value="ECO:0007669"/>
    <property type="project" value="TreeGrafter"/>
</dbReference>
<evidence type="ECO:0000313" key="6">
    <source>
        <dbReference type="EMBL" id="VAW62497.1"/>
    </source>
</evidence>